<gene>
    <name evidence="1" type="ORF">Pan216_14100</name>
</gene>
<dbReference type="RefSeq" id="WP_145256606.1">
    <property type="nucleotide sequence ID" value="NZ_CP036279.1"/>
</dbReference>
<organism evidence="1 2">
    <name type="scientific">Kolteria novifilia</name>
    <dbReference type="NCBI Taxonomy" id="2527975"/>
    <lineage>
        <taxon>Bacteria</taxon>
        <taxon>Pseudomonadati</taxon>
        <taxon>Planctomycetota</taxon>
        <taxon>Planctomycetia</taxon>
        <taxon>Kolteriales</taxon>
        <taxon>Kolteriaceae</taxon>
        <taxon>Kolteria</taxon>
    </lineage>
</organism>
<dbReference type="KEGG" id="knv:Pan216_14100"/>
<reference evidence="1 2" key="1">
    <citation type="submission" date="2019-02" db="EMBL/GenBank/DDBJ databases">
        <title>Deep-cultivation of Planctomycetes and their phenomic and genomic characterization uncovers novel biology.</title>
        <authorList>
            <person name="Wiegand S."/>
            <person name="Jogler M."/>
            <person name="Boedeker C."/>
            <person name="Pinto D."/>
            <person name="Vollmers J."/>
            <person name="Rivas-Marin E."/>
            <person name="Kohn T."/>
            <person name="Peeters S.H."/>
            <person name="Heuer A."/>
            <person name="Rast P."/>
            <person name="Oberbeckmann S."/>
            <person name="Bunk B."/>
            <person name="Jeske O."/>
            <person name="Meyerdierks A."/>
            <person name="Storesund J.E."/>
            <person name="Kallscheuer N."/>
            <person name="Luecker S."/>
            <person name="Lage O.M."/>
            <person name="Pohl T."/>
            <person name="Merkel B.J."/>
            <person name="Hornburger P."/>
            <person name="Mueller R.-W."/>
            <person name="Bruemmer F."/>
            <person name="Labrenz M."/>
            <person name="Spormann A.M."/>
            <person name="Op den Camp H."/>
            <person name="Overmann J."/>
            <person name="Amann R."/>
            <person name="Jetten M.S.M."/>
            <person name="Mascher T."/>
            <person name="Medema M.H."/>
            <person name="Devos D.P."/>
            <person name="Kaster A.-K."/>
            <person name="Ovreas L."/>
            <person name="Rohde M."/>
            <person name="Galperin M.Y."/>
            <person name="Jogler C."/>
        </authorList>
    </citation>
    <scope>NUCLEOTIDE SEQUENCE [LARGE SCALE GENOMIC DNA]</scope>
    <source>
        <strain evidence="1 2">Pan216</strain>
    </source>
</reference>
<dbReference type="Proteomes" id="UP000317093">
    <property type="component" value="Chromosome"/>
</dbReference>
<name>A0A518B0R0_9BACT</name>
<evidence type="ECO:0000313" key="1">
    <source>
        <dbReference type="EMBL" id="QDU60564.1"/>
    </source>
</evidence>
<dbReference type="AlphaFoldDB" id="A0A518B0R0"/>
<dbReference type="EMBL" id="CP036279">
    <property type="protein sequence ID" value="QDU60564.1"/>
    <property type="molecule type" value="Genomic_DNA"/>
</dbReference>
<proteinExistence type="predicted"/>
<protein>
    <submittedName>
        <fullName evidence="1">Uncharacterized protein</fullName>
    </submittedName>
</protein>
<sequence>MTNVTVGQKVRVPLGTRVVGGVVIEDRGPIGVGGRHLFMVEIPNDPDEPDVVMRAEDELVKDTTPVTGLTEVEIQEFLENGGLVSILRRNMSGGRSQPSVWLCRSSLGNVTYTFDEERGLVGGLRIPFFSLKGERVFQPKVPEVVAFLVDGFGLSKHGANAVIRKVGTAP</sequence>
<accession>A0A518B0R0</accession>
<keyword evidence="2" id="KW-1185">Reference proteome</keyword>
<evidence type="ECO:0000313" key="2">
    <source>
        <dbReference type="Proteomes" id="UP000317093"/>
    </source>
</evidence>